<feature type="transmembrane region" description="Helical" evidence="5">
    <location>
        <begin position="232"/>
        <end position="249"/>
    </location>
</feature>
<evidence type="ECO:0000256" key="5">
    <source>
        <dbReference type="SAM" id="Phobius"/>
    </source>
</evidence>
<accession>A0A3N2DP01</accession>
<dbReference type="GO" id="GO:0016020">
    <property type="term" value="C:membrane"/>
    <property type="evidence" value="ECO:0007669"/>
    <property type="project" value="UniProtKB-SubCell"/>
</dbReference>
<keyword evidence="3 5" id="KW-1133">Transmembrane helix</keyword>
<dbReference type="InterPro" id="IPR051533">
    <property type="entry name" value="WaaL-like"/>
</dbReference>
<evidence type="ECO:0000259" key="6">
    <source>
        <dbReference type="Pfam" id="PF04932"/>
    </source>
</evidence>
<comment type="caution">
    <text evidence="7">The sequence shown here is derived from an EMBL/GenBank/DDBJ whole genome shotgun (WGS) entry which is preliminary data.</text>
</comment>
<gene>
    <name evidence="7" type="ORF">EDC56_1952</name>
</gene>
<feature type="transmembrane region" description="Helical" evidence="5">
    <location>
        <begin position="361"/>
        <end position="379"/>
    </location>
</feature>
<feature type="transmembrane region" description="Helical" evidence="5">
    <location>
        <begin position="261"/>
        <end position="279"/>
    </location>
</feature>
<dbReference type="AlphaFoldDB" id="A0A3N2DP01"/>
<dbReference type="PANTHER" id="PTHR37422">
    <property type="entry name" value="TEICHURONIC ACID BIOSYNTHESIS PROTEIN TUAE"/>
    <property type="match status" value="1"/>
</dbReference>
<sequence>MSEFKYVIFFFTLFVAVPAGYLLASQSKVVERLVIFFYVFFGCHMADINFISLEAYRGTSKGFEIGMIDMVMYILVLLVIKRKQQYPIVWLPPGSILYFIYFFFSCLSTVNAEEPIYSAFEMFKMVRMYIYFWAWYNYCQSEEQLDTLLHSFGAIIFYTWFVVVQQKYLHGVFQSSGPFPHQNTLVLYMATLGSVAHALILNRRSARPLLWFVLFAMCGFCVVATLSRAGLALFLLNAAIIFTISIFIRNRGNKQLSKRKTVFAILMPIIGILALFKAADSIIERFETAPEQSKQTRILLAEAAIKMANDKTMGVGLNNFGLVINPPYSYGSHIPMINEDDLYETHGLVETAYLLVAAETGWHNLAVFVTMLFYFYYLNIKNFFRYKGQEYRFLTIAFIGCLSQIYLQSTLEWVLKQTNNFFQIMLVFATIGVMQKLWLRQESMRKSLQHTKNLLPPIAPPKVSAKISVHKELSPTSIKINNQEIKKNDISRYKELIFSYCKSLSLTQVLNTPSTKRYSRNTMLFFKKITKPSRNQQQANSHQKRLIKDRYPLRKIASTLLFLAAAIIFMITCYQLLKSSNIEFINLLYNTLPFQQ</sequence>
<dbReference type="GO" id="GO:0016874">
    <property type="term" value="F:ligase activity"/>
    <property type="evidence" value="ECO:0007669"/>
    <property type="project" value="UniProtKB-KW"/>
</dbReference>
<proteinExistence type="predicted"/>
<comment type="subcellular location">
    <subcellularLocation>
        <location evidence="1">Membrane</location>
        <topology evidence="1">Multi-pass membrane protein</topology>
    </subcellularLocation>
</comment>
<dbReference type="InterPro" id="IPR007016">
    <property type="entry name" value="O-antigen_ligase-rel_domated"/>
</dbReference>
<evidence type="ECO:0000313" key="8">
    <source>
        <dbReference type="Proteomes" id="UP000275394"/>
    </source>
</evidence>
<dbReference type="OrthoDB" id="286675at2"/>
<keyword evidence="2 5" id="KW-0812">Transmembrane</keyword>
<organism evidence="7 8">
    <name type="scientific">Sinobacterium caligoides</name>
    <dbReference type="NCBI Taxonomy" id="933926"/>
    <lineage>
        <taxon>Bacteria</taxon>
        <taxon>Pseudomonadati</taxon>
        <taxon>Pseudomonadota</taxon>
        <taxon>Gammaproteobacteria</taxon>
        <taxon>Cellvibrionales</taxon>
        <taxon>Spongiibacteraceae</taxon>
        <taxon>Sinobacterium</taxon>
    </lineage>
</organism>
<protein>
    <submittedName>
        <fullName evidence="7">O-antigen ligase-like membrane protein</fullName>
    </submittedName>
</protein>
<keyword evidence="4 5" id="KW-0472">Membrane</keyword>
<dbReference type="Proteomes" id="UP000275394">
    <property type="component" value="Unassembled WGS sequence"/>
</dbReference>
<evidence type="ECO:0000256" key="1">
    <source>
        <dbReference type="ARBA" id="ARBA00004141"/>
    </source>
</evidence>
<keyword evidence="8" id="KW-1185">Reference proteome</keyword>
<feature type="transmembrane region" description="Helical" evidence="5">
    <location>
        <begin position="148"/>
        <end position="165"/>
    </location>
</feature>
<feature type="transmembrane region" description="Helical" evidence="5">
    <location>
        <begin position="556"/>
        <end position="577"/>
    </location>
</feature>
<dbReference type="RefSeq" id="WP_123712295.1">
    <property type="nucleotide sequence ID" value="NZ_RKHR01000004.1"/>
</dbReference>
<dbReference type="Pfam" id="PF04932">
    <property type="entry name" value="Wzy_C"/>
    <property type="match status" value="1"/>
</dbReference>
<feature type="transmembrane region" description="Helical" evidence="5">
    <location>
        <begin position="185"/>
        <end position="202"/>
    </location>
</feature>
<reference evidence="7 8" key="1">
    <citation type="submission" date="2018-11" db="EMBL/GenBank/DDBJ databases">
        <title>Genomic Encyclopedia of Type Strains, Phase IV (KMG-IV): sequencing the most valuable type-strain genomes for metagenomic binning, comparative biology and taxonomic classification.</title>
        <authorList>
            <person name="Goeker M."/>
        </authorList>
    </citation>
    <scope>NUCLEOTIDE SEQUENCE [LARGE SCALE GENOMIC DNA]</scope>
    <source>
        <strain evidence="7 8">DSM 100316</strain>
    </source>
</reference>
<evidence type="ECO:0000256" key="3">
    <source>
        <dbReference type="ARBA" id="ARBA00022989"/>
    </source>
</evidence>
<dbReference type="EMBL" id="RKHR01000004">
    <property type="protein sequence ID" value="ROS01510.1"/>
    <property type="molecule type" value="Genomic_DNA"/>
</dbReference>
<keyword evidence="7" id="KW-0436">Ligase</keyword>
<evidence type="ECO:0000313" key="7">
    <source>
        <dbReference type="EMBL" id="ROS01510.1"/>
    </source>
</evidence>
<feature type="domain" description="O-antigen ligase-related" evidence="6">
    <location>
        <begin position="214"/>
        <end position="368"/>
    </location>
</feature>
<name>A0A3N2DP01_9GAMM</name>
<feature type="transmembrane region" description="Helical" evidence="5">
    <location>
        <begin position="6"/>
        <end position="24"/>
    </location>
</feature>
<dbReference type="PANTHER" id="PTHR37422:SF23">
    <property type="entry name" value="TEICHURONIC ACID BIOSYNTHESIS PROTEIN TUAE"/>
    <property type="match status" value="1"/>
</dbReference>
<feature type="transmembrane region" description="Helical" evidence="5">
    <location>
        <begin position="63"/>
        <end position="80"/>
    </location>
</feature>
<feature type="transmembrane region" description="Helical" evidence="5">
    <location>
        <begin position="33"/>
        <end position="51"/>
    </location>
</feature>
<feature type="transmembrane region" description="Helical" evidence="5">
    <location>
        <begin position="421"/>
        <end position="439"/>
    </location>
</feature>
<evidence type="ECO:0000256" key="4">
    <source>
        <dbReference type="ARBA" id="ARBA00023136"/>
    </source>
</evidence>
<feature type="transmembrane region" description="Helical" evidence="5">
    <location>
        <begin position="391"/>
        <end position="409"/>
    </location>
</feature>
<evidence type="ECO:0000256" key="2">
    <source>
        <dbReference type="ARBA" id="ARBA00022692"/>
    </source>
</evidence>
<feature type="transmembrane region" description="Helical" evidence="5">
    <location>
        <begin position="209"/>
        <end position="226"/>
    </location>
</feature>
<feature type="transmembrane region" description="Helical" evidence="5">
    <location>
        <begin position="87"/>
        <end position="104"/>
    </location>
</feature>